<dbReference type="InterPro" id="IPR001304">
    <property type="entry name" value="C-type_lectin-like"/>
</dbReference>
<keyword evidence="1" id="KW-0812">Transmembrane</keyword>
<dbReference type="Proteomes" id="UP000829720">
    <property type="component" value="Unassembled WGS sequence"/>
</dbReference>
<dbReference type="SMART" id="SM00060">
    <property type="entry name" value="FN3"/>
    <property type="match status" value="1"/>
</dbReference>
<dbReference type="PROSITE" id="PS50853">
    <property type="entry name" value="FN3"/>
    <property type="match status" value="1"/>
</dbReference>
<feature type="chain" id="PRO_5035804678" description="C-type lectin domain-containing protein" evidence="2">
    <location>
        <begin position="20"/>
        <end position="287"/>
    </location>
</feature>
<evidence type="ECO:0008006" key="7">
    <source>
        <dbReference type="Google" id="ProtNLM"/>
    </source>
</evidence>
<dbReference type="InterPro" id="IPR013783">
    <property type="entry name" value="Ig-like_fold"/>
</dbReference>
<dbReference type="AlphaFoldDB" id="A0A8T3E0K9"/>
<dbReference type="EMBL" id="JAERUA010000004">
    <property type="protein sequence ID" value="KAI1900095.1"/>
    <property type="molecule type" value="Genomic_DNA"/>
</dbReference>
<evidence type="ECO:0000256" key="2">
    <source>
        <dbReference type="SAM" id="SignalP"/>
    </source>
</evidence>
<evidence type="ECO:0000259" key="3">
    <source>
        <dbReference type="PROSITE" id="PS50041"/>
    </source>
</evidence>
<feature type="signal peptide" evidence="2">
    <location>
        <begin position="1"/>
        <end position="19"/>
    </location>
</feature>
<keyword evidence="2" id="KW-0732">Signal</keyword>
<dbReference type="PANTHER" id="PTHR45784">
    <property type="entry name" value="C-TYPE LECTIN DOMAIN FAMILY 20 MEMBER A-RELATED"/>
    <property type="match status" value="1"/>
</dbReference>
<proteinExistence type="predicted"/>
<dbReference type="Gene3D" id="3.10.100.10">
    <property type="entry name" value="Mannose-Binding Protein A, subunit A"/>
    <property type="match status" value="1"/>
</dbReference>
<dbReference type="CDD" id="cd00063">
    <property type="entry name" value="FN3"/>
    <property type="match status" value="1"/>
</dbReference>
<feature type="domain" description="C-type lectin" evidence="3">
    <location>
        <begin position="35"/>
        <end position="139"/>
    </location>
</feature>
<dbReference type="InterPro" id="IPR003961">
    <property type="entry name" value="FN3_dom"/>
</dbReference>
<sequence length="287" mass="30970">MQHFIATLWVLAGVPAVLSQSLRVGAGLRALSVVRSRQSWGAAREFCRKHFVDLAVADTVEKYDFLVQETAGGSESLWMGLFNGAPGGWQWVDGGALNYNRWYRETQGAGMCGCLERSCSGPNRLLPRLCQERQAFICQGAAPPSRVEVVSVGMKEVTLCWDMPPFMHTIPHSFNVSVTSLTASDSGASTSSSSSSNSSLISGLQPGSLYSFCVSTVTATGIQSEPACVTVTTASAGYYVAAMVTRVLEFMVLVLLICLLFYYKSQCAAEEKCAPVDKAKEVFVLLQ</sequence>
<accession>A0A8T3E0K9</accession>
<comment type="caution">
    <text evidence="5">The sequence shown here is derived from an EMBL/GenBank/DDBJ whole genome shotgun (WGS) entry which is preliminary data.</text>
</comment>
<protein>
    <recommendedName>
        <fullName evidence="7">C-type lectin domain-containing protein</fullName>
    </recommendedName>
</protein>
<keyword evidence="1" id="KW-0472">Membrane</keyword>
<dbReference type="PANTHER" id="PTHR45784:SF3">
    <property type="entry name" value="C-TYPE LECTIN DOMAIN FAMILY 4 MEMBER K-LIKE-RELATED"/>
    <property type="match status" value="1"/>
</dbReference>
<evidence type="ECO:0000313" key="6">
    <source>
        <dbReference type="Proteomes" id="UP000829720"/>
    </source>
</evidence>
<evidence type="ECO:0000259" key="4">
    <source>
        <dbReference type="PROSITE" id="PS50853"/>
    </source>
</evidence>
<evidence type="ECO:0000313" key="5">
    <source>
        <dbReference type="EMBL" id="KAI1900095.1"/>
    </source>
</evidence>
<keyword evidence="6" id="KW-1185">Reference proteome</keyword>
<reference evidence="5" key="1">
    <citation type="submission" date="2021-01" db="EMBL/GenBank/DDBJ databases">
        <authorList>
            <person name="Zahm M."/>
            <person name="Roques C."/>
            <person name="Cabau C."/>
            <person name="Klopp C."/>
            <person name="Donnadieu C."/>
            <person name="Jouanno E."/>
            <person name="Lampietro C."/>
            <person name="Louis A."/>
            <person name="Herpin A."/>
            <person name="Echchiki A."/>
            <person name="Berthelot C."/>
            <person name="Parey E."/>
            <person name="Roest-Crollius H."/>
            <person name="Braasch I."/>
            <person name="Postlethwait J."/>
            <person name="Bobe J."/>
            <person name="Montfort J."/>
            <person name="Bouchez O."/>
            <person name="Begum T."/>
            <person name="Mejri S."/>
            <person name="Adams A."/>
            <person name="Chen W.-J."/>
            <person name="Guiguen Y."/>
        </authorList>
    </citation>
    <scope>NUCLEOTIDE SEQUENCE</scope>
    <source>
        <tissue evidence="5">Blood</tissue>
    </source>
</reference>
<dbReference type="Pfam" id="PF00059">
    <property type="entry name" value="Lectin_C"/>
    <property type="match status" value="1"/>
</dbReference>
<gene>
    <name evidence="5" type="ORF">AGOR_G00046500</name>
</gene>
<dbReference type="SUPFAM" id="SSF56436">
    <property type="entry name" value="C-type lectin-like"/>
    <property type="match status" value="1"/>
</dbReference>
<dbReference type="CDD" id="cd00037">
    <property type="entry name" value="CLECT"/>
    <property type="match status" value="1"/>
</dbReference>
<dbReference type="SMART" id="SM00034">
    <property type="entry name" value="CLECT"/>
    <property type="match status" value="1"/>
</dbReference>
<feature type="domain" description="Fibronectin type-III" evidence="4">
    <location>
        <begin position="143"/>
        <end position="236"/>
    </location>
</feature>
<dbReference type="OrthoDB" id="8853266at2759"/>
<dbReference type="InterPro" id="IPR016186">
    <property type="entry name" value="C-type_lectin-like/link_sf"/>
</dbReference>
<dbReference type="SUPFAM" id="SSF49265">
    <property type="entry name" value="Fibronectin type III"/>
    <property type="match status" value="1"/>
</dbReference>
<keyword evidence="1" id="KW-1133">Transmembrane helix</keyword>
<dbReference type="Pfam" id="PF00041">
    <property type="entry name" value="fn3"/>
    <property type="match status" value="1"/>
</dbReference>
<dbReference type="InterPro" id="IPR036116">
    <property type="entry name" value="FN3_sf"/>
</dbReference>
<organism evidence="5 6">
    <name type="scientific">Albula goreensis</name>
    <dbReference type="NCBI Taxonomy" id="1534307"/>
    <lineage>
        <taxon>Eukaryota</taxon>
        <taxon>Metazoa</taxon>
        <taxon>Chordata</taxon>
        <taxon>Craniata</taxon>
        <taxon>Vertebrata</taxon>
        <taxon>Euteleostomi</taxon>
        <taxon>Actinopterygii</taxon>
        <taxon>Neopterygii</taxon>
        <taxon>Teleostei</taxon>
        <taxon>Albuliformes</taxon>
        <taxon>Albulidae</taxon>
        <taxon>Albula</taxon>
    </lineage>
</organism>
<dbReference type="Gene3D" id="2.60.40.10">
    <property type="entry name" value="Immunoglobulins"/>
    <property type="match status" value="1"/>
</dbReference>
<feature type="transmembrane region" description="Helical" evidence="1">
    <location>
        <begin position="238"/>
        <end position="262"/>
    </location>
</feature>
<dbReference type="InterPro" id="IPR016187">
    <property type="entry name" value="CTDL_fold"/>
</dbReference>
<dbReference type="PROSITE" id="PS50041">
    <property type="entry name" value="C_TYPE_LECTIN_2"/>
    <property type="match status" value="1"/>
</dbReference>
<name>A0A8T3E0K9_9TELE</name>
<evidence type="ECO:0000256" key="1">
    <source>
        <dbReference type="SAM" id="Phobius"/>
    </source>
</evidence>